<keyword evidence="3" id="KW-1185">Reference proteome</keyword>
<sequence length="277" mass="30988">MGSAPSKKAKRQAATTATTETKITTITATTKTNLKKFEYDQQVLLLPGQIPSDTSDLPEITEAASTISPEHQNFKSVDISAIAVAEKISTNFTMLKTTAANHSNKIHEVQDLPNHSKNYCFSQQTQHQHQQSFVTTKIQQATNTPLLNNKKETDSNINKNTEINQHKLPPIPVVFEEATTSQRTCNYSIEELNKSENILLLPVDNNSPNSTECLDVIQSKAIATTNAGTTTFKPLQAQKNLFDQHNQIDLLKQEMEALRIEADQQKAKYERRIVKLK</sequence>
<proteinExistence type="predicted"/>
<dbReference type="Proteomes" id="UP001211907">
    <property type="component" value="Unassembled WGS sequence"/>
</dbReference>
<gene>
    <name evidence="2" type="ORF">HK100_002544</name>
</gene>
<accession>A0AAD5SYB8</accession>
<evidence type="ECO:0000313" key="3">
    <source>
        <dbReference type="Proteomes" id="UP001211907"/>
    </source>
</evidence>
<name>A0AAD5SYB8_9FUNG</name>
<dbReference type="AlphaFoldDB" id="A0AAD5SYB8"/>
<evidence type="ECO:0000256" key="1">
    <source>
        <dbReference type="SAM" id="Coils"/>
    </source>
</evidence>
<feature type="non-terminal residue" evidence="2">
    <location>
        <position position="277"/>
    </location>
</feature>
<organism evidence="2 3">
    <name type="scientific">Physocladia obscura</name>
    <dbReference type="NCBI Taxonomy" id="109957"/>
    <lineage>
        <taxon>Eukaryota</taxon>
        <taxon>Fungi</taxon>
        <taxon>Fungi incertae sedis</taxon>
        <taxon>Chytridiomycota</taxon>
        <taxon>Chytridiomycota incertae sedis</taxon>
        <taxon>Chytridiomycetes</taxon>
        <taxon>Chytridiales</taxon>
        <taxon>Chytriomycetaceae</taxon>
        <taxon>Physocladia</taxon>
    </lineage>
</organism>
<keyword evidence="1" id="KW-0175">Coiled coil</keyword>
<reference evidence="2" key="1">
    <citation type="submission" date="2020-05" db="EMBL/GenBank/DDBJ databases">
        <title>Phylogenomic resolution of chytrid fungi.</title>
        <authorList>
            <person name="Stajich J.E."/>
            <person name="Amses K."/>
            <person name="Simmons R."/>
            <person name="Seto K."/>
            <person name="Myers J."/>
            <person name="Bonds A."/>
            <person name="Quandt C.A."/>
            <person name="Barry K."/>
            <person name="Liu P."/>
            <person name="Grigoriev I."/>
            <person name="Longcore J.E."/>
            <person name="James T.Y."/>
        </authorList>
    </citation>
    <scope>NUCLEOTIDE SEQUENCE</scope>
    <source>
        <strain evidence="2">JEL0513</strain>
    </source>
</reference>
<feature type="coiled-coil region" evidence="1">
    <location>
        <begin position="241"/>
        <end position="272"/>
    </location>
</feature>
<comment type="caution">
    <text evidence="2">The sequence shown here is derived from an EMBL/GenBank/DDBJ whole genome shotgun (WGS) entry which is preliminary data.</text>
</comment>
<evidence type="ECO:0000313" key="2">
    <source>
        <dbReference type="EMBL" id="KAJ3111838.1"/>
    </source>
</evidence>
<dbReference type="EMBL" id="JADGJH010001594">
    <property type="protein sequence ID" value="KAJ3111838.1"/>
    <property type="molecule type" value="Genomic_DNA"/>
</dbReference>
<protein>
    <submittedName>
        <fullName evidence="2">Uncharacterized protein</fullName>
    </submittedName>
</protein>